<evidence type="ECO:0000313" key="3">
    <source>
        <dbReference type="Proteomes" id="UP000051950"/>
    </source>
</evidence>
<accession>A0A0T5VLP6</accession>
<keyword evidence="3" id="KW-1185">Reference proteome</keyword>
<dbReference type="Proteomes" id="UP000051950">
    <property type="component" value="Unassembled WGS sequence"/>
</dbReference>
<name>A0A0T5VLP6_9SPHI</name>
<organism evidence="2 3">
    <name type="scientific">Pedobacter ginsenosidimutans</name>
    <dbReference type="NCBI Taxonomy" id="687842"/>
    <lineage>
        <taxon>Bacteria</taxon>
        <taxon>Pseudomonadati</taxon>
        <taxon>Bacteroidota</taxon>
        <taxon>Sphingobacteriia</taxon>
        <taxon>Sphingobacteriales</taxon>
        <taxon>Sphingobacteriaceae</taxon>
        <taxon>Pedobacter</taxon>
    </lineage>
</organism>
<reference evidence="2 3" key="1">
    <citation type="submission" date="2015-11" db="EMBL/GenBank/DDBJ databases">
        <title>Sequence of Pedobacter ginsenosidimutans.</title>
        <authorList>
            <person name="Carson E."/>
            <person name="Keyser V."/>
            <person name="Newman J."/>
            <person name="Miller J."/>
        </authorList>
    </citation>
    <scope>NUCLEOTIDE SEQUENCE [LARGE SCALE GENOMIC DNA]</scope>
    <source>
        <strain evidence="2 3">KACC 14530</strain>
    </source>
</reference>
<evidence type="ECO:0000313" key="2">
    <source>
        <dbReference type="EMBL" id="KRT14721.1"/>
    </source>
</evidence>
<gene>
    <name evidence="2" type="ORF">ASU31_17610</name>
</gene>
<keyword evidence="1" id="KW-1133">Transmembrane helix</keyword>
<feature type="transmembrane region" description="Helical" evidence="1">
    <location>
        <begin position="38"/>
        <end position="59"/>
    </location>
</feature>
<dbReference type="STRING" id="687842.ASU31_17610"/>
<evidence type="ECO:0000256" key="1">
    <source>
        <dbReference type="SAM" id="Phobius"/>
    </source>
</evidence>
<keyword evidence="1" id="KW-0812">Transmembrane</keyword>
<dbReference type="RefSeq" id="WP_057933588.1">
    <property type="nucleotide sequence ID" value="NZ_LMZQ01000014.1"/>
</dbReference>
<dbReference type="EMBL" id="LMZQ01000014">
    <property type="protein sequence ID" value="KRT14721.1"/>
    <property type="molecule type" value="Genomic_DNA"/>
</dbReference>
<proteinExistence type="predicted"/>
<comment type="caution">
    <text evidence="2">The sequence shown here is derived from an EMBL/GenBank/DDBJ whole genome shotgun (WGS) entry which is preliminary data.</text>
</comment>
<protein>
    <submittedName>
        <fullName evidence="2">Uncharacterized protein</fullName>
    </submittedName>
</protein>
<dbReference type="AlphaFoldDB" id="A0A0T5VLP6"/>
<sequence>MLTLQFDQSELATFQSLFESDTYDPNYIASKKMDGGEVFLQIALTAVSIASPFIIQFFLDQKKKEKKIKLIKKGVEMTFETEQDLKKYLNSLKSKK</sequence>
<keyword evidence="1" id="KW-0472">Membrane</keyword>